<accession>A0A4Y2L3E7</accession>
<dbReference type="EMBL" id="BGPR01005293">
    <property type="protein sequence ID" value="GBN08790.1"/>
    <property type="molecule type" value="Genomic_DNA"/>
</dbReference>
<reference evidence="1 2" key="1">
    <citation type="journal article" date="2019" name="Sci. Rep.">
        <title>Orb-weaving spider Araneus ventricosus genome elucidates the spidroin gene catalogue.</title>
        <authorList>
            <person name="Kono N."/>
            <person name="Nakamura H."/>
            <person name="Ohtoshi R."/>
            <person name="Moran D.A.P."/>
            <person name="Shinohara A."/>
            <person name="Yoshida Y."/>
            <person name="Fujiwara M."/>
            <person name="Mori M."/>
            <person name="Tomita M."/>
            <person name="Arakawa K."/>
        </authorList>
    </citation>
    <scope>NUCLEOTIDE SEQUENCE [LARGE SCALE GENOMIC DNA]</scope>
</reference>
<evidence type="ECO:0000313" key="1">
    <source>
        <dbReference type="EMBL" id="GBN08790.1"/>
    </source>
</evidence>
<sequence length="146" mass="16877">MMEDWQSNWEERRYGMSHLTSCQSLGSTILLERKKSARNGPFPRMKRFNLASTANCPCGNRNGIILCIGYVTECILHITKPVQQRANRFRNVASSKGYRLKIKRLLHHLNDIFQELLRLNPLSSFTSSLFHSCKPTFKILRPPSPK</sequence>
<dbReference type="AlphaFoldDB" id="A0A4Y2L3E7"/>
<dbReference type="Proteomes" id="UP000499080">
    <property type="component" value="Unassembled WGS sequence"/>
</dbReference>
<comment type="caution">
    <text evidence="1">The sequence shown here is derived from an EMBL/GenBank/DDBJ whole genome shotgun (WGS) entry which is preliminary data.</text>
</comment>
<proteinExistence type="predicted"/>
<evidence type="ECO:0000313" key="2">
    <source>
        <dbReference type="Proteomes" id="UP000499080"/>
    </source>
</evidence>
<organism evidence="1 2">
    <name type="scientific">Araneus ventricosus</name>
    <name type="common">Orbweaver spider</name>
    <name type="synonym">Epeira ventricosa</name>
    <dbReference type="NCBI Taxonomy" id="182803"/>
    <lineage>
        <taxon>Eukaryota</taxon>
        <taxon>Metazoa</taxon>
        <taxon>Ecdysozoa</taxon>
        <taxon>Arthropoda</taxon>
        <taxon>Chelicerata</taxon>
        <taxon>Arachnida</taxon>
        <taxon>Araneae</taxon>
        <taxon>Araneomorphae</taxon>
        <taxon>Entelegynae</taxon>
        <taxon>Araneoidea</taxon>
        <taxon>Araneidae</taxon>
        <taxon>Araneus</taxon>
    </lineage>
</organism>
<keyword evidence="2" id="KW-1185">Reference proteome</keyword>
<protein>
    <submittedName>
        <fullName evidence="1">Uncharacterized protein</fullName>
    </submittedName>
</protein>
<gene>
    <name evidence="1" type="ORF">AVEN_128559_1</name>
</gene>
<name>A0A4Y2L3E7_ARAVE</name>